<keyword evidence="2 4" id="KW-0442">Lipid degradation</keyword>
<dbReference type="Pfam" id="PF01734">
    <property type="entry name" value="Patatin"/>
    <property type="match status" value="1"/>
</dbReference>
<evidence type="ECO:0000256" key="2">
    <source>
        <dbReference type="ARBA" id="ARBA00022963"/>
    </source>
</evidence>
<feature type="active site" description="Proton acceptor" evidence="4">
    <location>
        <position position="198"/>
    </location>
</feature>
<feature type="short sequence motif" description="DGA/G" evidence="4">
    <location>
        <begin position="198"/>
        <end position="200"/>
    </location>
</feature>
<evidence type="ECO:0000313" key="8">
    <source>
        <dbReference type="Proteomes" id="UP000017127"/>
    </source>
</evidence>
<accession>U7QI16</accession>
<dbReference type="Gene3D" id="3.40.1090.10">
    <property type="entry name" value="Cytosolic phospholipase A2 catalytic domain"/>
    <property type="match status" value="1"/>
</dbReference>
<sequence>MKSILSIDGGGIRGIIPLKVLEYIEGKTNKPIHELFDVIGGTSTGGIIALGLNSKSSNTEAIYSAKDLLKFYTEDAGEIFQEAKREYIELEEKVEADDKLGNPGFRHSTYSSKGIEKYLKEKFGSDTKMSELQPKPDVSVFSYDIQNDCPYYFNSKKARENPNFDDYCVWQAARATSAAPTFFPTARFPEKSNSIFVDGGVYINNPALALLIQAKHLYPYEQKFLLISLGTGSLKVARDLKDAGILGWMISHPGALLDVMMKGASETTHQQLQELVSGNSNSGLKIPSLNQYERYQKELQENIAMDDIKPKTLTKLVNLGEALVNENKNELNELCEVLVKIK</sequence>
<name>U7QI16_9CYAN</name>
<comment type="caution">
    <text evidence="7">The sequence shown here is derived from an EMBL/GenBank/DDBJ whole genome shotgun (WGS) entry which is preliminary data.</text>
</comment>
<keyword evidence="3 4" id="KW-0443">Lipid metabolism</keyword>
<dbReference type="GO" id="GO:0047499">
    <property type="term" value="F:calcium-independent phospholipase A2 activity"/>
    <property type="evidence" value="ECO:0007669"/>
    <property type="project" value="TreeGrafter"/>
</dbReference>
<evidence type="ECO:0000259" key="6">
    <source>
        <dbReference type="PROSITE" id="PS51635"/>
    </source>
</evidence>
<proteinExistence type="predicted"/>
<keyword evidence="5" id="KW-0175">Coiled coil</keyword>
<dbReference type="RefSeq" id="WP_023067123.1">
    <property type="nucleotide sequence ID" value="NZ_AUZM01000032.1"/>
</dbReference>
<evidence type="ECO:0000256" key="1">
    <source>
        <dbReference type="ARBA" id="ARBA00022801"/>
    </source>
</evidence>
<protein>
    <submittedName>
        <fullName evidence="7">Patatin-like phospholipase family protein</fullName>
    </submittedName>
</protein>
<keyword evidence="1 4" id="KW-0378">Hydrolase</keyword>
<feature type="short sequence motif" description="GXGXXG" evidence="4">
    <location>
        <begin position="9"/>
        <end position="14"/>
    </location>
</feature>
<evidence type="ECO:0000256" key="5">
    <source>
        <dbReference type="SAM" id="Coils"/>
    </source>
</evidence>
<feature type="domain" description="PNPLA" evidence="6">
    <location>
        <begin position="5"/>
        <end position="211"/>
    </location>
</feature>
<dbReference type="PANTHER" id="PTHR24185:SF1">
    <property type="entry name" value="CALCIUM-INDEPENDENT PHOSPHOLIPASE A2-GAMMA"/>
    <property type="match status" value="1"/>
</dbReference>
<organism evidence="7 8">
    <name type="scientific">Lyngbya aestuarii BL J</name>
    <dbReference type="NCBI Taxonomy" id="1348334"/>
    <lineage>
        <taxon>Bacteria</taxon>
        <taxon>Bacillati</taxon>
        <taxon>Cyanobacteriota</taxon>
        <taxon>Cyanophyceae</taxon>
        <taxon>Oscillatoriophycideae</taxon>
        <taxon>Oscillatoriales</taxon>
        <taxon>Microcoleaceae</taxon>
        <taxon>Lyngbya</taxon>
    </lineage>
</organism>
<dbReference type="GO" id="GO:0016020">
    <property type="term" value="C:membrane"/>
    <property type="evidence" value="ECO:0007669"/>
    <property type="project" value="TreeGrafter"/>
</dbReference>
<dbReference type="AlphaFoldDB" id="U7QI16"/>
<dbReference type="PANTHER" id="PTHR24185">
    <property type="entry name" value="CALCIUM-INDEPENDENT PHOSPHOLIPASE A2-GAMMA"/>
    <property type="match status" value="1"/>
</dbReference>
<feature type="short sequence motif" description="GXSXG" evidence="4">
    <location>
        <begin position="41"/>
        <end position="45"/>
    </location>
</feature>
<dbReference type="PROSITE" id="PS51635">
    <property type="entry name" value="PNPLA"/>
    <property type="match status" value="1"/>
</dbReference>
<feature type="active site" description="Nucleophile" evidence="4">
    <location>
        <position position="43"/>
    </location>
</feature>
<dbReference type="GO" id="GO:0016042">
    <property type="term" value="P:lipid catabolic process"/>
    <property type="evidence" value="ECO:0007669"/>
    <property type="project" value="UniProtKB-UniRule"/>
</dbReference>
<dbReference type="SUPFAM" id="SSF52151">
    <property type="entry name" value="FabD/lysophospholipase-like"/>
    <property type="match status" value="1"/>
</dbReference>
<evidence type="ECO:0000256" key="3">
    <source>
        <dbReference type="ARBA" id="ARBA00023098"/>
    </source>
</evidence>
<keyword evidence="8" id="KW-1185">Reference proteome</keyword>
<dbReference type="Proteomes" id="UP000017127">
    <property type="component" value="Unassembled WGS sequence"/>
</dbReference>
<evidence type="ECO:0000313" key="7">
    <source>
        <dbReference type="EMBL" id="ERT06730.1"/>
    </source>
</evidence>
<dbReference type="InterPro" id="IPR002641">
    <property type="entry name" value="PNPLA_dom"/>
</dbReference>
<dbReference type="GO" id="GO:0019369">
    <property type="term" value="P:arachidonate metabolic process"/>
    <property type="evidence" value="ECO:0007669"/>
    <property type="project" value="TreeGrafter"/>
</dbReference>
<dbReference type="InterPro" id="IPR016035">
    <property type="entry name" value="Acyl_Trfase/lysoPLipase"/>
</dbReference>
<dbReference type="OrthoDB" id="9807112at2"/>
<evidence type="ECO:0000256" key="4">
    <source>
        <dbReference type="PROSITE-ProRule" id="PRU01161"/>
    </source>
</evidence>
<feature type="coiled-coil region" evidence="5">
    <location>
        <begin position="73"/>
        <end position="100"/>
    </location>
</feature>
<reference evidence="7 8" key="1">
    <citation type="journal article" date="2013" name="Front. Microbiol.">
        <title>Comparative genomic analyses of the cyanobacterium, Lyngbya aestuarii BL J, a powerful hydrogen producer.</title>
        <authorList>
            <person name="Kothari A."/>
            <person name="Vaughn M."/>
            <person name="Garcia-Pichel F."/>
        </authorList>
    </citation>
    <scope>NUCLEOTIDE SEQUENCE [LARGE SCALE GENOMIC DNA]</scope>
    <source>
        <strain evidence="7 8">BL J</strain>
    </source>
</reference>
<gene>
    <name evidence="7" type="ORF">M595_3319</name>
</gene>
<dbReference type="EMBL" id="AUZM01000032">
    <property type="protein sequence ID" value="ERT06730.1"/>
    <property type="molecule type" value="Genomic_DNA"/>
</dbReference>